<dbReference type="OMA" id="WDTRMVI"/>
<evidence type="ECO:0000256" key="3">
    <source>
        <dbReference type="ARBA" id="ARBA00022475"/>
    </source>
</evidence>
<dbReference type="InterPro" id="IPR011009">
    <property type="entry name" value="Kinase-like_dom_sf"/>
</dbReference>
<evidence type="ECO:0000256" key="4">
    <source>
        <dbReference type="ARBA" id="ARBA00022527"/>
    </source>
</evidence>
<dbReference type="EMBL" id="CM001223">
    <property type="protein sequence ID" value="AES80674.1"/>
    <property type="molecule type" value="Genomic_DNA"/>
</dbReference>
<evidence type="ECO:0000256" key="6">
    <source>
        <dbReference type="ARBA" id="ARBA00022741"/>
    </source>
</evidence>
<evidence type="ECO:0000256" key="8">
    <source>
        <dbReference type="ARBA" id="ARBA00022840"/>
    </source>
</evidence>
<sequence length="425" mass="47850">MGRCPCFGSRKKGKGKNDQEDEKNLKSVGSTVSVSGRSLVDIIWFDTERRSEATTAENTDISNKAQIFTFRELATATKNFRDETFIGQGGFGTVYKGKLGSTGQAVAVKRLDTTGFQGEKEFLVEVLMLSLLHHPNLVSMIGYCAEGDQRLLVYEYMPMGSLESHLHDLLPDNEPLDWNTRMRIAVGAARGLNYLHHEAEPSVIYRDLKSSNILLDEGFYPKLSDFGLAKFGPTGDQSYVATRVMGTHGYCAPEYATTGKLTMRSDIYSFGVVLLELITGRRAYDETRAHDKHLVDWARPLFRDKGNFRKLVDPHLQGHYPISGLRMALEMARMCLREDPRLRPSAGDIVLALDYLSSKKYVPKASEIVSPGEMEHDESPNETTMILVKDSLREQALAEAKQWGETWREKRKQSGQNSPEEIIRR</sequence>
<dbReference type="SUPFAM" id="SSF56112">
    <property type="entry name" value="Protein kinase-like (PK-like)"/>
    <property type="match status" value="1"/>
</dbReference>
<dbReference type="eggNOG" id="KOG1187">
    <property type="taxonomic scope" value="Eukaryota"/>
</dbReference>
<comment type="similarity">
    <text evidence="2">Belongs to the protein kinase superfamily. Ser/Thr protein kinase family.</text>
</comment>
<dbReference type="FunFam" id="3.30.200.20:FF:000266">
    <property type="entry name" value="probable serine/threonine-protein kinase RLCKVII"/>
    <property type="match status" value="1"/>
</dbReference>
<keyword evidence="8 11" id="KW-0067">ATP-binding</keyword>
<dbReference type="PROSITE" id="PS50011">
    <property type="entry name" value="PROTEIN_KINASE_DOM"/>
    <property type="match status" value="1"/>
</dbReference>
<gene>
    <name evidence="16" type="primary">11429110</name>
    <name evidence="15" type="ordered locus">MTR_7g083500</name>
</gene>
<dbReference type="CDD" id="cd14066">
    <property type="entry name" value="STKc_IRAK"/>
    <property type="match status" value="1"/>
</dbReference>
<evidence type="ECO:0000256" key="11">
    <source>
        <dbReference type="PROSITE-ProRule" id="PRU10141"/>
    </source>
</evidence>
<dbReference type="HOGENOM" id="CLU_000288_21_13_1"/>
<evidence type="ECO:0000313" key="17">
    <source>
        <dbReference type="Proteomes" id="UP000002051"/>
    </source>
</evidence>
<dbReference type="Gene3D" id="3.30.200.20">
    <property type="entry name" value="Phosphorylase Kinase, domain 1"/>
    <property type="match status" value="1"/>
</dbReference>
<evidence type="ECO:0000256" key="9">
    <source>
        <dbReference type="ARBA" id="ARBA00023136"/>
    </source>
</evidence>
<reference evidence="16" key="3">
    <citation type="submission" date="2015-04" db="UniProtKB">
        <authorList>
            <consortium name="EnsemblPlants"/>
        </authorList>
    </citation>
    <scope>IDENTIFICATION</scope>
    <source>
        <strain evidence="16">cv. Jemalong A17</strain>
    </source>
</reference>
<evidence type="ECO:0000313" key="15">
    <source>
        <dbReference type="EMBL" id="AES80674.1"/>
    </source>
</evidence>
<evidence type="ECO:0000256" key="10">
    <source>
        <dbReference type="ARBA" id="ARBA00023288"/>
    </source>
</evidence>
<dbReference type="EnsemblPlants" id="AES80674">
    <property type="protein sequence ID" value="AES80674"/>
    <property type="gene ID" value="MTR_7g083500"/>
</dbReference>
<dbReference type="FunFam" id="1.10.510.10:FF:000032">
    <property type="entry name" value="Serine/threonine-protein kinase PBS1"/>
    <property type="match status" value="1"/>
</dbReference>
<dbReference type="Pfam" id="PF00069">
    <property type="entry name" value="Pkinase"/>
    <property type="match status" value="1"/>
</dbReference>
<reference evidence="15 17" key="1">
    <citation type="journal article" date="2011" name="Nature">
        <title>The Medicago genome provides insight into the evolution of rhizobial symbioses.</title>
        <authorList>
            <person name="Young N.D."/>
            <person name="Debelle F."/>
            <person name="Oldroyd G.E."/>
            <person name="Geurts R."/>
            <person name="Cannon S.B."/>
            <person name="Udvardi M.K."/>
            <person name="Benedito V.A."/>
            <person name="Mayer K.F."/>
            <person name="Gouzy J."/>
            <person name="Schoof H."/>
            <person name="Van de Peer Y."/>
            <person name="Proost S."/>
            <person name="Cook D.R."/>
            <person name="Meyers B.C."/>
            <person name="Spannagl M."/>
            <person name="Cheung F."/>
            <person name="De Mita S."/>
            <person name="Krishnakumar V."/>
            <person name="Gundlach H."/>
            <person name="Zhou S."/>
            <person name="Mudge J."/>
            <person name="Bharti A.K."/>
            <person name="Murray J.D."/>
            <person name="Naoumkina M.A."/>
            <person name="Rosen B."/>
            <person name="Silverstein K.A."/>
            <person name="Tang H."/>
            <person name="Rombauts S."/>
            <person name="Zhao P.X."/>
            <person name="Zhou P."/>
            <person name="Barbe V."/>
            <person name="Bardou P."/>
            <person name="Bechner M."/>
            <person name="Bellec A."/>
            <person name="Berger A."/>
            <person name="Berges H."/>
            <person name="Bidwell S."/>
            <person name="Bisseling T."/>
            <person name="Choisne N."/>
            <person name="Couloux A."/>
            <person name="Denny R."/>
            <person name="Deshpande S."/>
            <person name="Dai X."/>
            <person name="Doyle J.J."/>
            <person name="Dudez A.M."/>
            <person name="Farmer A.D."/>
            <person name="Fouteau S."/>
            <person name="Franken C."/>
            <person name="Gibelin C."/>
            <person name="Gish J."/>
            <person name="Goldstein S."/>
            <person name="Gonzalez A.J."/>
            <person name="Green P.J."/>
            <person name="Hallab A."/>
            <person name="Hartog M."/>
            <person name="Hua A."/>
            <person name="Humphray S.J."/>
            <person name="Jeong D.H."/>
            <person name="Jing Y."/>
            <person name="Jocker A."/>
            <person name="Kenton S.M."/>
            <person name="Kim D.J."/>
            <person name="Klee K."/>
            <person name="Lai H."/>
            <person name="Lang C."/>
            <person name="Lin S."/>
            <person name="Macmil S.L."/>
            <person name="Magdelenat G."/>
            <person name="Matthews L."/>
            <person name="McCorrison J."/>
            <person name="Monaghan E.L."/>
            <person name="Mun J.H."/>
            <person name="Najar F.Z."/>
            <person name="Nicholson C."/>
            <person name="Noirot C."/>
            <person name="O'Bleness M."/>
            <person name="Paule C.R."/>
            <person name="Poulain J."/>
            <person name="Prion F."/>
            <person name="Qin B."/>
            <person name="Qu C."/>
            <person name="Retzel E.F."/>
            <person name="Riddle C."/>
            <person name="Sallet E."/>
            <person name="Samain S."/>
            <person name="Samson N."/>
            <person name="Sanders I."/>
            <person name="Saurat O."/>
            <person name="Scarpelli C."/>
            <person name="Schiex T."/>
            <person name="Segurens B."/>
            <person name="Severin A.J."/>
            <person name="Sherrier D.J."/>
            <person name="Shi R."/>
            <person name="Sims S."/>
            <person name="Singer S.R."/>
            <person name="Sinharoy S."/>
            <person name="Sterck L."/>
            <person name="Viollet A."/>
            <person name="Wang B.B."/>
            <person name="Wang K."/>
            <person name="Wang M."/>
            <person name="Wang X."/>
            <person name="Warfsmann J."/>
            <person name="Weissenbach J."/>
            <person name="White D.D."/>
            <person name="White J.D."/>
            <person name="Wiley G.B."/>
            <person name="Wincker P."/>
            <person name="Xing Y."/>
            <person name="Yang L."/>
            <person name="Yao Z."/>
            <person name="Ying F."/>
            <person name="Zhai J."/>
            <person name="Zhou L."/>
            <person name="Zuber A."/>
            <person name="Denarie J."/>
            <person name="Dixon R.A."/>
            <person name="May G.D."/>
            <person name="Schwartz D.C."/>
            <person name="Rogers J."/>
            <person name="Quetier F."/>
            <person name="Town C.D."/>
            <person name="Roe B.A."/>
        </authorList>
    </citation>
    <scope>NUCLEOTIDE SEQUENCE [LARGE SCALE GENOMIC DNA]</scope>
    <source>
        <strain evidence="15">A17</strain>
        <strain evidence="16 17">cv. Jemalong A17</strain>
    </source>
</reference>
<feature type="region of interest" description="Disordered" evidence="13">
    <location>
        <begin position="1"/>
        <end position="24"/>
    </location>
</feature>
<dbReference type="Gene3D" id="1.10.510.10">
    <property type="entry name" value="Transferase(Phosphotransferase) domain 1"/>
    <property type="match status" value="1"/>
</dbReference>
<dbReference type="OrthoDB" id="4062651at2759"/>
<keyword evidence="6 11" id="KW-0547">Nucleotide-binding</keyword>
<evidence type="ECO:0000256" key="7">
    <source>
        <dbReference type="ARBA" id="ARBA00022777"/>
    </source>
</evidence>
<organism evidence="15 17">
    <name type="scientific">Medicago truncatula</name>
    <name type="common">Barrel medic</name>
    <name type="synonym">Medicago tribuloides</name>
    <dbReference type="NCBI Taxonomy" id="3880"/>
    <lineage>
        <taxon>Eukaryota</taxon>
        <taxon>Viridiplantae</taxon>
        <taxon>Streptophyta</taxon>
        <taxon>Embryophyta</taxon>
        <taxon>Tracheophyta</taxon>
        <taxon>Spermatophyta</taxon>
        <taxon>Magnoliopsida</taxon>
        <taxon>eudicotyledons</taxon>
        <taxon>Gunneridae</taxon>
        <taxon>Pentapetalae</taxon>
        <taxon>rosids</taxon>
        <taxon>fabids</taxon>
        <taxon>Fabales</taxon>
        <taxon>Fabaceae</taxon>
        <taxon>Papilionoideae</taxon>
        <taxon>50 kb inversion clade</taxon>
        <taxon>NPAAA clade</taxon>
        <taxon>Hologalegina</taxon>
        <taxon>IRL clade</taxon>
        <taxon>Trifolieae</taxon>
        <taxon>Medicago</taxon>
    </lineage>
</organism>
<evidence type="ECO:0000256" key="12">
    <source>
        <dbReference type="RuleBase" id="RU000304"/>
    </source>
</evidence>
<name>G7KW74_MEDTR</name>
<dbReference type="InterPro" id="IPR008271">
    <property type="entry name" value="Ser/Thr_kinase_AS"/>
</dbReference>
<dbReference type="InterPro" id="IPR000719">
    <property type="entry name" value="Prot_kinase_dom"/>
</dbReference>
<dbReference type="GO" id="GO:0010183">
    <property type="term" value="P:pollen tube guidance"/>
    <property type="evidence" value="ECO:0007669"/>
    <property type="project" value="UniProtKB-ARBA"/>
</dbReference>
<keyword evidence="15" id="KW-0675">Receptor</keyword>
<keyword evidence="3" id="KW-1003">Cell membrane</keyword>
<evidence type="ECO:0000259" key="14">
    <source>
        <dbReference type="PROSITE" id="PS50011"/>
    </source>
</evidence>
<keyword evidence="5" id="KW-0808">Transferase</keyword>
<feature type="region of interest" description="Disordered" evidence="13">
    <location>
        <begin position="400"/>
        <end position="425"/>
    </location>
</feature>
<dbReference type="STRING" id="3880.G7KW74"/>
<dbReference type="PANTHER" id="PTHR47985">
    <property type="entry name" value="OS07G0668900 PROTEIN"/>
    <property type="match status" value="1"/>
</dbReference>
<dbReference type="GO" id="GO:0004672">
    <property type="term" value="F:protein kinase activity"/>
    <property type="evidence" value="ECO:0000318"/>
    <property type="project" value="GO_Central"/>
</dbReference>
<evidence type="ECO:0000256" key="2">
    <source>
        <dbReference type="ARBA" id="ARBA00008684"/>
    </source>
</evidence>
<dbReference type="GO" id="GO:0004674">
    <property type="term" value="F:protein serine/threonine kinase activity"/>
    <property type="evidence" value="ECO:0007669"/>
    <property type="project" value="UniProtKB-KW"/>
</dbReference>
<keyword evidence="7 15" id="KW-0418">Kinase</keyword>
<evidence type="ECO:0000256" key="1">
    <source>
        <dbReference type="ARBA" id="ARBA00004193"/>
    </source>
</evidence>
<keyword evidence="17" id="KW-1185">Reference proteome</keyword>
<protein>
    <submittedName>
        <fullName evidence="15">Receptor Serine/Threonine kinase</fullName>
    </submittedName>
</protein>
<dbReference type="GO" id="GO:0005886">
    <property type="term" value="C:plasma membrane"/>
    <property type="evidence" value="ECO:0000318"/>
    <property type="project" value="GO_Central"/>
</dbReference>
<feature type="binding site" evidence="11">
    <location>
        <position position="109"/>
    </location>
    <ligand>
        <name>ATP</name>
        <dbReference type="ChEBI" id="CHEBI:30616"/>
    </ligand>
</feature>
<dbReference type="Proteomes" id="UP000002051">
    <property type="component" value="Unassembled WGS sequence"/>
</dbReference>
<dbReference type="PROSITE" id="PS00108">
    <property type="entry name" value="PROTEIN_KINASE_ST"/>
    <property type="match status" value="1"/>
</dbReference>
<feature type="domain" description="Protein kinase" evidence="14">
    <location>
        <begin position="80"/>
        <end position="356"/>
    </location>
</feature>
<dbReference type="AlphaFoldDB" id="G7KW74"/>
<evidence type="ECO:0000256" key="13">
    <source>
        <dbReference type="SAM" id="MobiDB-lite"/>
    </source>
</evidence>
<accession>G7KW74</accession>
<comment type="subcellular location">
    <subcellularLocation>
        <location evidence="1">Cell membrane</location>
        <topology evidence="1">Lipid-anchor</topology>
    </subcellularLocation>
</comment>
<dbReference type="SMART" id="SM00220">
    <property type="entry name" value="S_TKc"/>
    <property type="match status" value="1"/>
</dbReference>
<feature type="compositionally biased region" description="Basic and acidic residues" evidence="13">
    <location>
        <begin position="15"/>
        <end position="24"/>
    </location>
</feature>
<proteinExistence type="inferred from homology"/>
<evidence type="ECO:0000256" key="5">
    <source>
        <dbReference type="ARBA" id="ARBA00022679"/>
    </source>
</evidence>
<dbReference type="InterPro" id="IPR017441">
    <property type="entry name" value="Protein_kinase_ATP_BS"/>
</dbReference>
<dbReference type="PROSITE" id="PS00107">
    <property type="entry name" value="PROTEIN_KINASE_ATP"/>
    <property type="match status" value="1"/>
</dbReference>
<dbReference type="GO" id="GO:0005524">
    <property type="term" value="F:ATP binding"/>
    <property type="evidence" value="ECO:0007669"/>
    <property type="project" value="UniProtKB-UniRule"/>
</dbReference>
<keyword evidence="4 12" id="KW-0723">Serine/threonine-protein kinase</keyword>
<dbReference type="PaxDb" id="3880-AES80674"/>
<keyword evidence="9" id="KW-0472">Membrane</keyword>
<dbReference type="PANTHER" id="PTHR47985:SF76">
    <property type="entry name" value="RECEPTOR SERINE_THREONINE KINASE"/>
    <property type="match status" value="1"/>
</dbReference>
<reference evidence="15 17" key="2">
    <citation type="journal article" date="2014" name="BMC Genomics">
        <title>An improved genome release (version Mt4.0) for the model legume Medicago truncatula.</title>
        <authorList>
            <person name="Tang H."/>
            <person name="Krishnakumar V."/>
            <person name="Bidwell S."/>
            <person name="Rosen B."/>
            <person name="Chan A."/>
            <person name="Zhou S."/>
            <person name="Gentzbittel L."/>
            <person name="Childs K.L."/>
            <person name="Yandell M."/>
            <person name="Gundlach H."/>
            <person name="Mayer K.F."/>
            <person name="Schwartz D.C."/>
            <person name="Town C.D."/>
        </authorList>
    </citation>
    <scope>GENOME REANNOTATION</scope>
    <source>
        <strain evidence="16 17">cv. Jemalong A17</strain>
    </source>
</reference>
<evidence type="ECO:0000313" key="16">
    <source>
        <dbReference type="EnsemblPlants" id="AES80674"/>
    </source>
</evidence>
<dbReference type="GO" id="GO:0090404">
    <property type="term" value="C:pollen tube tip"/>
    <property type="evidence" value="ECO:0007669"/>
    <property type="project" value="UniProtKB-ARBA"/>
</dbReference>
<keyword evidence="10" id="KW-0449">Lipoprotein</keyword>